<dbReference type="InterPro" id="IPR006531">
    <property type="entry name" value="Gp5/Vgr_OB"/>
</dbReference>
<dbReference type="Pfam" id="PF05954">
    <property type="entry name" value="Phage_GPD"/>
    <property type="match status" value="1"/>
</dbReference>
<evidence type="ECO:0000259" key="3">
    <source>
        <dbReference type="Pfam" id="PF22178"/>
    </source>
</evidence>
<evidence type="ECO:0000256" key="1">
    <source>
        <dbReference type="ARBA" id="ARBA00005558"/>
    </source>
</evidence>
<reference evidence="4" key="1">
    <citation type="submission" date="2013-12" db="EMBL/GenBank/DDBJ databases">
        <authorList>
            <person name="Rivas A."/>
            <person name="Lemos M."/>
            <person name="Osorio C."/>
        </authorList>
    </citation>
    <scope>NUCLEOTIDE SEQUENCE</scope>
    <source>
        <strain evidence="4">J3G801</strain>
    </source>
</reference>
<accession>W8QM91</accession>
<sequence length="647" mass="72343">MNRIYFQLVNVKTQEEWSVVDFTSRLEMNSLTQSVIQIKVSLGTDPKNFLRPEVKLAIDHYGTLNSICGLVSNVSHLGNSREFSLLQLTVVPKMWLTTLRHNFRIFQEVSIPDIINTILSEHNITAVTFDLTNQYENRIYCTQYQETDFEFIQRLCSEEGLSFTFSPEKDHVYFNDSKDTYFITQDSEYNPITGPVNQESYISSAISNYSITTSSVLTKDYNPFHPQNSLEQLVTFGEDNQLVDYHYPYAFYDDAHSRSAQIRAAIHQWQAHLVSLKGNDPSFVCGRHTTVSGVGKLVPIKIIHTGTQYQALEEQAGSEGTTYSIEVTAIPSEYQFYVPKIDKPNVLEHNLLRYLGPKGKKFIVMNGDEVKIYFPWDRYNKNDDLCSCWVRVPSPNAGAQFGFVAIPRIGQEVLVSFLHGDPDLPYISGSMYNTLNKPPFELPQYRATTTLRSESYQGSGYNEMSFDNVGGKERIFVHAQKDYEKVVGQNVHEVIKGSQHTTVEVNEHQHIKGNKNIQIDGDAYVQSTGLHISSETLVSNQKSDSLYKSGGTHAVKASNVLIEASSKICLKVGGSFISISNSGVDIVGAKVGLNSGGAPLGAKEITATLPVLPNGVEQIADTPIEINMAMFKAALSNNIILRKCGKE</sequence>
<dbReference type="SUPFAM" id="SSF69349">
    <property type="entry name" value="Phage fibre proteins"/>
    <property type="match status" value="1"/>
</dbReference>
<dbReference type="AlphaFoldDB" id="W8QM91"/>
<dbReference type="Pfam" id="PF22178">
    <property type="entry name" value="Gp5_trimer_C"/>
    <property type="match status" value="1"/>
</dbReference>
<dbReference type="Gene3D" id="2.30.110.50">
    <property type="match status" value="1"/>
</dbReference>
<feature type="domain" description="Gp5/Type VI secretion system Vgr C-terminal trimerisation" evidence="3">
    <location>
        <begin position="450"/>
        <end position="525"/>
    </location>
</feature>
<dbReference type="Pfam" id="PF04717">
    <property type="entry name" value="Phage_base_V"/>
    <property type="match status" value="1"/>
</dbReference>
<dbReference type="EMBL" id="KF984036">
    <property type="protein sequence ID" value="AHL64218.1"/>
    <property type="molecule type" value="Genomic_DNA"/>
</dbReference>
<dbReference type="NCBIfam" id="TIGR01646">
    <property type="entry name" value="vgr_GE"/>
    <property type="match status" value="1"/>
</dbReference>
<dbReference type="NCBIfam" id="TIGR03361">
    <property type="entry name" value="VI_Rhs_Vgr"/>
    <property type="match status" value="1"/>
</dbReference>
<dbReference type="Gene3D" id="3.55.50.10">
    <property type="entry name" value="Baseplate protein-like domains"/>
    <property type="match status" value="1"/>
</dbReference>
<dbReference type="InterPro" id="IPR054030">
    <property type="entry name" value="Gp5_Vgr_C"/>
</dbReference>
<evidence type="ECO:0000259" key="2">
    <source>
        <dbReference type="Pfam" id="PF04717"/>
    </source>
</evidence>
<reference evidence="4" key="2">
    <citation type="journal article" date="2014" name="FEMS Microbiol. Lett.">
        <title>Evidence for horizontal gene transfer, gene duplication and genetic variation as driving forces of the diversity of haemolytic phenotypes in Photobacterium damselae subsp. damselae.</title>
        <authorList>
            <person name="Rivas A.J."/>
            <person name="Labella A.M."/>
            <person name="Borrego J.J."/>
            <person name="Lemos M.L."/>
            <person name="Osorio C.R."/>
        </authorList>
    </citation>
    <scope>NUCLEOTIDE SEQUENCE</scope>
    <source>
        <strain evidence="4">J3G801</strain>
    </source>
</reference>
<dbReference type="PANTHER" id="PTHR32305:SF11">
    <property type="entry name" value="TYPE VI SECRETION SYSTEM SPIKE PROTEIN VGRG3"/>
    <property type="match status" value="1"/>
</dbReference>
<dbReference type="InterPro" id="IPR006533">
    <property type="entry name" value="T6SS_Vgr_RhsGE"/>
</dbReference>
<dbReference type="SUPFAM" id="SSF69255">
    <property type="entry name" value="gp5 N-terminal domain-like"/>
    <property type="match status" value="1"/>
</dbReference>
<dbReference type="InterPro" id="IPR037026">
    <property type="entry name" value="Vgr_OB-fold_dom_sf"/>
</dbReference>
<dbReference type="PANTHER" id="PTHR32305">
    <property type="match status" value="1"/>
</dbReference>
<dbReference type="Gene3D" id="4.10.220.110">
    <property type="match status" value="1"/>
</dbReference>
<dbReference type="InterPro" id="IPR050708">
    <property type="entry name" value="T6SS_VgrG/RHS"/>
</dbReference>
<evidence type="ECO:0000313" key="4">
    <source>
        <dbReference type="EMBL" id="AHL64218.1"/>
    </source>
</evidence>
<protein>
    <submittedName>
        <fullName evidence="4">Type VI secretion protein VgrG</fullName>
    </submittedName>
</protein>
<proteinExistence type="inferred from homology"/>
<name>W8QM91_PHODD</name>
<comment type="similarity">
    <text evidence="1">Belongs to the VgrG protein family.</text>
</comment>
<dbReference type="SUPFAM" id="SSF69279">
    <property type="entry name" value="Phage tail proteins"/>
    <property type="match status" value="2"/>
</dbReference>
<dbReference type="InterPro" id="IPR017847">
    <property type="entry name" value="T6SS_RhsGE_Vgr_subset"/>
</dbReference>
<organism evidence="4">
    <name type="scientific">Photobacterium damselae subsp. damselae</name>
    <name type="common">Listonella damsela</name>
    <dbReference type="NCBI Taxonomy" id="85581"/>
    <lineage>
        <taxon>Bacteria</taxon>
        <taxon>Pseudomonadati</taxon>
        <taxon>Pseudomonadota</taxon>
        <taxon>Gammaproteobacteria</taxon>
        <taxon>Vibrionales</taxon>
        <taxon>Vibrionaceae</taxon>
        <taxon>Photobacterium</taxon>
    </lineage>
</organism>
<feature type="domain" description="Gp5/Type VI secretion system Vgr protein OB-fold" evidence="2">
    <location>
        <begin position="383"/>
        <end position="432"/>
    </location>
</feature>
<dbReference type="Gene3D" id="2.40.50.230">
    <property type="entry name" value="Gp5 N-terminal domain"/>
    <property type="match status" value="1"/>
</dbReference>